<keyword evidence="5 13" id="KW-0808">Transferase</keyword>
<feature type="compositionally biased region" description="Low complexity" evidence="15">
    <location>
        <begin position="15"/>
        <end position="26"/>
    </location>
</feature>
<keyword evidence="4 13" id="KW-0237">DNA synthesis</keyword>
<evidence type="ECO:0000256" key="5">
    <source>
        <dbReference type="ARBA" id="ARBA00022679"/>
    </source>
</evidence>
<comment type="function">
    <text evidence="13">Deoxycytidyl transferase involved in DNA repair. Transfers a dCMP residue from dCTP to the 3'-end of a DNA primer in a template-dependent reaction. May assist in the first step in the bypass of abasic lesions by the insertion of a nucleotide opposite the lesion. Required for normal induction of mutations by physical and chemical agents.</text>
</comment>
<dbReference type="PANTHER" id="PTHR45990">
    <property type="entry name" value="DNA REPAIR PROTEIN REV1"/>
    <property type="match status" value="1"/>
</dbReference>
<evidence type="ECO:0000256" key="10">
    <source>
        <dbReference type="ARBA" id="ARBA00023125"/>
    </source>
</evidence>
<dbReference type="PIRSF" id="PIRSF036573">
    <property type="entry name" value="REV1"/>
    <property type="match status" value="1"/>
</dbReference>
<dbReference type="Pfam" id="PF21999">
    <property type="entry name" value="IMS_HHH_1"/>
    <property type="match status" value="1"/>
</dbReference>
<dbReference type="EMBL" id="JARYMX010000002">
    <property type="protein sequence ID" value="KAJ9561161.1"/>
    <property type="molecule type" value="Genomic_DNA"/>
</dbReference>
<dbReference type="FunFam" id="3.40.1170.60:FF:000004">
    <property type="entry name" value="DNA repair protein REV1"/>
    <property type="match status" value="1"/>
</dbReference>
<dbReference type="FunFam" id="3.30.70.270:FF:000019">
    <property type="entry name" value="DNA repair protein REV1"/>
    <property type="match status" value="1"/>
</dbReference>
<dbReference type="Gene3D" id="3.40.50.10190">
    <property type="entry name" value="BRCT domain"/>
    <property type="match status" value="1"/>
</dbReference>
<evidence type="ECO:0000259" key="17">
    <source>
        <dbReference type="PROSITE" id="PS50173"/>
    </source>
</evidence>
<feature type="compositionally biased region" description="Polar residues" evidence="15">
    <location>
        <begin position="1"/>
        <end position="14"/>
    </location>
</feature>
<keyword evidence="11 13" id="KW-0234">DNA repair</keyword>
<keyword evidence="6 13" id="KW-0548">Nucleotidyltransferase</keyword>
<gene>
    <name evidence="18" type="ORF">OSB04_006321</name>
</gene>
<dbReference type="Pfam" id="PF00817">
    <property type="entry name" value="IMS"/>
    <property type="match status" value="1"/>
</dbReference>
<proteinExistence type="inferred from homology"/>
<keyword evidence="9 14" id="KW-0460">Magnesium</keyword>
<sequence>MSLDSTKSGSNSKRSFNSTNSNSYNNNKKKKKREGDSGGGQKTLGMAWGSNSRSSSRSSFRSSPFTDFGSYMAVKNKKLHEQFDAQASSSSHGGSGSKKPVFYGVSIFVDGYTVPSSQELRGYMLKHGGRFENYFSSKRVTHIICSNLPSSKLKNLRSFSHGLPVVKPTWVLDSVAADKLLSWAPYQLEQVASEANNQPKLSTFLALKSNVFPVDPTIGPVTSDIDISEVSESAGDVQLPNQESDFHVHNSHDEAKVEEPVCSNDYEKEVAETNEFEIDMPLAEMESESSPCQPSASESNRGPDIQNITKSSSMVSGSSNKGHSTAVDPNFVETYFKNSRLHFIGTWRNRYRKRFPSSSDGWRPSSSISASSTCQRNTILHVDMDCFFVSVVIRNRPELWDKPVAVCHSDNPRGTSEISSANYPARDHGVRAGIFVRDAKALCPHLVIIPYDFEAYEEVADQFYSILHKHCNKVQAMSCDEAILDISDMEVDDDPQLLASLIRKEISATTGCTASIGISGNMLMARLATRSAKPDGQCYLPPEKVDDFLKDLPIKVLPGIGRALEEKLKGRHIKTCGELRMISKESLQKDFGQKTGDMLWNYCRGVDNRLVGMIQESKSVGADVNWGVRFKDMKDCQHFLLSLCKEVSLRLHGCGVLGRTFTLKVKKRKSDEEPIKYMGCGDCDNFSHSLTVPMATDDVDVLQRITKQLFSHFHIDVKDIRGIGLHVTKLESADNFKQGNERSSIRSWLASAREGRQVSSSSREKRNQDTKEQIGDHLYPSISNSSVSANLSNREASRSSDVPPLSELDLEVLESLPPEILSEMNDLYGGKLKGFIVKRKSEEGVGTSSILPGNVEGAREDFRPELVDNVAAVASTSQNVGVMPSSLSQIDASVLQQLPEEIRDDILGLLPAHRNLETVSNNGLNHLAVQVEPMDHGSSSQLWVGNPPRWVEKFKSSNGRILRFLSETYSGLGSVCNLSSVLLKSVSATELFIGKSSGEYDDDFTCLCEFLKQYIDLKVESDLEETHTCFRLLKRYTSEPYI</sequence>
<dbReference type="GO" id="GO:0042276">
    <property type="term" value="P:error-prone translesion synthesis"/>
    <property type="evidence" value="ECO:0007669"/>
    <property type="project" value="InterPro"/>
</dbReference>
<feature type="compositionally biased region" description="Low complexity" evidence="15">
    <location>
        <begin position="50"/>
        <end position="62"/>
    </location>
</feature>
<dbReference type="InterPro" id="IPR036420">
    <property type="entry name" value="BRCT_dom_sf"/>
</dbReference>
<feature type="region of interest" description="Disordered" evidence="15">
    <location>
        <begin position="284"/>
        <end position="324"/>
    </location>
</feature>
<evidence type="ECO:0000256" key="14">
    <source>
        <dbReference type="PIRSR" id="PIRSR036573-2"/>
    </source>
</evidence>
<dbReference type="AlphaFoldDB" id="A0AA38TT90"/>
<organism evidence="18 19">
    <name type="scientific">Centaurea solstitialis</name>
    <name type="common">yellow star-thistle</name>
    <dbReference type="NCBI Taxonomy" id="347529"/>
    <lineage>
        <taxon>Eukaryota</taxon>
        <taxon>Viridiplantae</taxon>
        <taxon>Streptophyta</taxon>
        <taxon>Embryophyta</taxon>
        <taxon>Tracheophyta</taxon>
        <taxon>Spermatophyta</taxon>
        <taxon>Magnoliopsida</taxon>
        <taxon>eudicotyledons</taxon>
        <taxon>Gunneridae</taxon>
        <taxon>Pentapetalae</taxon>
        <taxon>asterids</taxon>
        <taxon>campanulids</taxon>
        <taxon>Asterales</taxon>
        <taxon>Asteraceae</taxon>
        <taxon>Carduoideae</taxon>
        <taxon>Cardueae</taxon>
        <taxon>Centaureinae</taxon>
        <taxon>Centaurea</taxon>
    </lineage>
</organism>
<dbReference type="Gene3D" id="3.30.1490.100">
    <property type="entry name" value="DNA polymerase, Y-family, little finger domain"/>
    <property type="match status" value="1"/>
</dbReference>
<evidence type="ECO:0000256" key="9">
    <source>
        <dbReference type="ARBA" id="ARBA00022842"/>
    </source>
</evidence>
<evidence type="ECO:0000256" key="6">
    <source>
        <dbReference type="ARBA" id="ARBA00022695"/>
    </source>
</evidence>
<dbReference type="FunFam" id="3.30.1490.100:FF:000001">
    <property type="entry name" value="DNA repair protein REV1"/>
    <property type="match status" value="1"/>
</dbReference>
<evidence type="ECO:0000256" key="13">
    <source>
        <dbReference type="PIRNR" id="PIRNR036573"/>
    </source>
</evidence>
<feature type="compositionally biased region" description="Polar residues" evidence="15">
    <location>
        <begin position="288"/>
        <end position="300"/>
    </location>
</feature>
<evidence type="ECO:0000256" key="12">
    <source>
        <dbReference type="ARBA" id="ARBA00023242"/>
    </source>
</evidence>
<dbReference type="InterPro" id="IPR043502">
    <property type="entry name" value="DNA/RNA_pol_sf"/>
</dbReference>
<dbReference type="PROSITE" id="PS50173">
    <property type="entry name" value="UMUC"/>
    <property type="match status" value="1"/>
</dbReference>
<dbReference type="InterPro" id="IPR036775">
    <property type="entry name" value="DNA_pol_Y-fam_lit_finger_sf"/>
</dbReference>
<comment type="cofactor">
    <cofactor evidence="14">
        <name>Mg(2+)</name>
        <dbReference type="ChEBI" id="CHEBI:18420"/>
    </cofactor>
    <text evidence="14">Binds 2 magnesium ions.</text>
</comment>
<dbReference type="InterPro" id="IPR001357">
    <property type="entry name" value="BRCT_dom"/>
</dbReference>
<comment type="caution">
    <text evidence="18">The sequence shown here is derived from an EMBL/GenBank/DDBJ whole genome shotgun (WGS) entry which is preliminary data.</text>
</comment>
<feature type="binding site" evidence="14">
    <location>
        <position position="383"/>
    </location>
    <ligand>
        <name>Mg(2+)</name>
        <dbReference type="ChEBI" id="CHEBI:18420"/>
        <label>1</label>
    </ligand>
</feature>
<dbReference type="Gene3D" id="1.10.150.20">
    <property type="entry name" value="5' to 3' exonuclease, C-terminal subdomain"/>
    <property type="match status" value="1"/>
</dbReference>
<evidence type="ECO:0000256" key="2">
    <source>
        <dbReference type="ARBA" id="ARBA00010945"/>
    </source>
</evidence>
<dbReference type="PROSITE" id="PS50172">
    <property type="entry name" value="BRCT"/>
    <property type="match status" value="1"/>
</dbReference>
<keyword evidence="8 13" id="KW-0227">DNA damage</keyword>
<dbReference type="PANTHER" id="PTHR45990:SF1">
    <property type="entry name" value="DNA REPAIR PROTEIN REV1"/>
    <property type="match status" value="1"/>
</dbReference>
<feature type="compositionally biased region" description="Low complexity" evidence="15">
    <location>
        <begin position="781"/>
        <end position="793"/>
    </location>
</feature>
<dbReference type="InterPro" id="IPR043128">
    <property type="entry name" value="Rev_trsase/Diguanyl_cyclase"/>
</dbReference>
<keyword evidence="10 13" id="KW-0238">DNA-binding</keyword>
<dbReference type="SUPFAM" id="SSF56672">
    <property type="entry name" value="DNA/RNA polymerases"/>
    <property type="match status" value="1"/>
</dbReference>
<evidence type="ECO:0000256" key="15">
    <source>
        <dbReference type="SAM" id="MobiDB-lite"/>
    </source>
</evidence>
<dbReference type="Gene3D" id="3.40.1170.60">
    <property type="match status" value="1"/>
</dbReference>
<dbReference type="FunFam" id="3.40.50.10190:FF:000011">
    <property type="entry name" value="DNA repair protein REV1"/>
    <property type="match status" value="1"/>
</dbReference>
<dbReference type="GO" id="GO:0070987">
    <property type="term" value="P:error-free translesion synthesis"/>
    <property type="evidence" value="ECO:0007669"/>
    <property type="project" value="TreeGrafter"/>
</dbReference>
<evidence type="ECO:0000313" key="19">
    <source>
        <dbReference type="Proteomes" id="UP001172457"/>
    </source>
</evidence>
<feature type="domain" description="BRCT" evidence="16">
    <location>
        <begin position="97"/>
        <end position="188"/>
    </location>
</feature>
<dbReference type="GO" id="GO:0003684">
    <property type="term" value="F:damaged DNA binding"/>
    <property type="evidence" value="ECO:0007669"/>
    <property type="project" value="UniProtKB-UniRule"/>
</dbReference>
<keyword evidence="19" id="KW-1185">Reference proteome</keyword>
<dbReference type="InterPro" id="IPR001126">
    <property type="entry name" value="UmuC"/>
</dbReference>
<dbReference type="CDD" id="cd17719">
    <property type="entry name" value="BRCT_Rev1"/>
    <property type="match status" value="1"/>
</dbReference>
<feature type="region of interest" description="Disordered" evidence="15">
    <location>
        <begin position="751"/>
        <end position="803"/>
    </location>
</feature>
<dbReference type="SMART" id="SM00292">
    <property type="entry name" value="BRCT"/>
    <property type="match status" value="1"/>
</dbReference>
<evidence type="ECO:0000256" key="11">
    <source>
        <dbReference type="ARBA" id="ARBA00023204"/>
    </source>
</evidence>
<dbReference type="GO" id="GO:0003887">
    <property type="term" value="F:DNA-directed DNA polymerase activity"/>
    <property type="evidence" value="ECO:0007669"/>
    <property type="project" value="InterPro"/>
</dbReference>
<dbReference type="EC" id="2.7.7.-" evidence="13"/>
<dbReference type="Pfam" id="PF11799">
    <property type="entry name" value="IMS_C"/>
    <property type="match status" value="1"/>
</dbReference>
<dbReference type="CDD" id="cd01701">
    <property type="entry name" value="PolY_Rev1"/>
    <property type="match status" value="1"/>
</dbReference>
<dbReference type="InterPro" id="IPR053848">
    <property type="entry name" value="IMS_HHH_1"/>
</dbReference>
<evidence type="ECO:0000313" key="18">
    <source>
        <dbReference type="EMBL" id="KAJ9561161.1"/>
    </source>
</evidence>
<feature type="binding site" evidence="14">
    <location>
        <position position="481"/>
    </location>
    <ligand>
        <name>Mg(2+)</name>
        <dbReference type="ChEBI" id="CHEBI:18420"/>
        <label>1</label>
    </ligand>
</feature>
<evidence type="ECO:0000256" key="7">
    <source>
        <dbReference type="ARBA" id="ARBA00022723"/>
    </source>
</evidence>
<dbReference type="GO" id="GO:0005634">
    <property type="term" value="C:nucleus"/>
    <property type="evidence" value="ECO:0007669"/>
    <property type="project" value="UniProtKB-SubCell"/>
</dbReference>
<comment type="subcellular location">
    <subcellularLocation>
        <location evidence="1 13">Nucleus</location>
    </subcellularLocation>
</comment>
<dbReference type="GO" id="GO:0046872">
    <property type="term" value="F:metal ion binding"/>
    <property type="evidence" value="ECO:0007669"/>
    <property type="project" value="UniProtKB-KW"/>
</dbReference>
<feature type="compositionally biased region" description="Low complexity" evidence="15">
    <location>
        <begin position="310"/>
        <end position="324"/>
    </location>
</feature>
<evidence type="ECO:0000256" key="3">
    <source>
        <dbReference type="ARBA" id="ARBA00020399"/>
    </source>
</evidence>
<dbReference type="SUPFAM" id="SSF52113">
    <property type="entry name" value="BRCT domain"/>
    <property type="match status" value="1"/>
</dbReference>
<feature type="region of interest" description="Disordered" evidence="15">
    <location>
        <begin position="1"/>
        <end position="62"/>
    </location>
</feature>
<evidence type="ECO:0000259" key="16">
    <source>
        <dbReference type="PROSITE" id="PS50172"/>
    </source>
</evidence>
<dbReference type="GO" id="GO:0006281">
    <property type="term" value="P:DNA repair"/>
    <property type="evidence" value="ECO:0007669"/>
    <property type="project" value="UniProtKB-KW"/>
</dbReference>
<feature type="binding site" evidence="14">
    <location>
        <position position="480"/>
    </location>
    <ligand>
        <name>Mg(2+)</name>
        <dbReference type="ChEBI" id="CHEBI:18420"/>
        <label>1</label>
    </ligand>
</feature>
<dbReference type="InterPro" id="IPR017961">
    <property type="entry name" value="DNA_pol_Y-fam_little_finger"/>
</dbReference>
<dbReference type="Gene3D" id="3.30.70.270">
    <property type="match status" value="1"/>
</dbReference>
<dbReference type="InterPro" id="IPR012112">
    <property type="entry name" value="REV1"/>
</dbReference>
<name>A0AA38TT90_9ASTR</name>
<dbReference type="Pfam" id="PF00533">
    <property type="entry name" value="BRCT"/>
    <property type="match status" value="1"/>
</dbReference>
<dbReference type="Gene3D" id="6.10.250.1490">
    <property type="match status" value="1"/>
</dbReference>
<comment type="similarity">
    <text evidence="2 13">Belongs to the DNA polymerase type-Y family.</text>
</comment>
<evidence type="ECO:0000256" key="8">
    <source>
        <dbReference type="ARBA" id="ARBA00022763"/>
    </source>
</evidence>
<keyword evidence="12 13" id="KW-0539">Nucleus</keyword>
<dbReference type="SUPFAM" id="SSF100879">
    <property type="entry name" value="Lesion bypass DNA polymerase (Y-family), little finger domain"/>
    <property type="match status" value="1"/>
</dbReference>
<feature type="domain" description="UmuC" evidence="17">
    <location>
        <begin position="379"/>
        <end position="561"/>
    </location>
</feature>
<reference evidence="18" key="1">
    <citation type="submission" date="2023-03" db="EMBL/GenBank/DDBJ databases">
        <title>Chromosome-scale reference genome and RAD-based genetic map of yellow starthistle (Centaurea solstitialis) reveal putative structural variation and QTLs associated with invader traits.</title>
        <authorList>
            <person name="Reatini B."/>
            <person name="Cang F.A."/>
            <person name="Jiang Q."/>
            <person name="Mckibben M.T.W."/>
            <person name="Barker M.S."/>
            <person name="Rieseberg L.H."/>
            <person name="Dlugosch K.M."/>
        </authorList>
    </citation>
    <scope>NUCLEOTIDE SEQUENCE</scope>
    <source>
        <strain evidence="18">CAN-66</strain>
        <tissue evidence="18">Leaf</tissue>
    </source>
</reference>
<keyword evidence="7 14" id="KW-0479">Metal-binding</keyword>
<protein>
    <recommendedName>
        <fullName evidence="3 13">DNA repair protein REV1</fullName>
        <ecNumber evidence="13">2.7.7.-</ecNumber>
    </recommendedName>
</protein>
<evidence type="ECO:0000256" key="1">
    <source>
        <dbReference type="ARBA" id="ARBA00004123"/>
    </source>
</evidence>
<accession>A0AA38TT90</accession>
<dbReference type="GO" id="GO:0017125">
    <property type="term" value="F:deoxycytidyl transferase activity"/>
    <property type="evidence" value="ECO:0007669"/>
    <property type="project" value="TreeGrafter"/>
</dbReference>
<dbReference type="Proteomes" id="UP001172457">
    <property type="component" value="Chromosome 2"/>
</dbReference>
<evidence type="ECO:0000256" key="4">
    <source>
        <dbReference type="ARBA" id="ARBA00022634"/>
    </source>
</evidence>
<feature type="compositionally biased region" description="Basic and acidic residues" evidence="15">
    <location>
        <begin position="762"/>
        <end position="775"/>
    </location>
</feature>